<accession>G6B063</accession>
<evidence type="ECO:0000313" key="2">
    <source>
        <dbReference type="Proteomes" id="UP000004407"/>
    </source>
</evidence>
<organism evidence="1 2">
    <name type="scientific">Leyella stercorea DSM 18206</name>
    <dbReference type="NCBI Taxonomy" id="1002367"/>
    <lineage>
        <taxon>Bacteria</taxon>
        <taxon>Pseudomonadati</taxon>
        <taxon>Bacteroidota</taxon>
        <taxon>Bacteroidia</taxon>
        <taxon>Bacteroidales</taxon>
        <taxon>Prevotellaceae</taxon>
        <taxon>Leyella</taxon>
    </lineage>
</organism>
<name>G6B063_9BACT</name>
<gene>
    <name evidence="1" type="ORF">HMPREF0673_02280</name>
</gene>
<dbReference type="EMBL" id="AFZZ01000194">
    <property type="protein sequence ID" value="EHJ37971.1"/>
    <property type="molecule type" value="Genomic_DNA"/>
</dbReference>
<proteinExistence type="predicted"/>
<protein>
    <submittedName>
        <fullName evidence="1">Uncharacterized protein</fullName>
    </submittedName>
</protein>
<comment type="caution">
    <text evidence="1">The sequence shown here is derived from an EMBL/GenBank/DDBJ whole genome shotgun (WGS) entry which is preliminary data.</text>
</comment>
<evidence type="ECO:0000313" key="1">
    <source>
        <dbReference type="EMBL" id="EHJ37971.1"/>
    </source>
</evidence>
<sequence>MLNALIVQQYSIDINIKCTKLIIISQKICFYLLIFETLIRKIRKKSALLGGYVIYL</sequence>
<dbReference type="HOGENOM" id="CLU_3010559_0_0_10"/>
<dbReference type="AlphaFoldDB" id="G6B063"/>
<reference evidence="1 2" key="1">
    <citation type="submission" date="2011-08" db="EMBL/GenBank/DDBJ databases">
        <authorList>
            <person name="Weinstock G."/>
            <person name="Sodergren E."/>
            <person name="Clifton S."/>
            <person name="Fulton L."/>
            <person name="Fulton B."/>
            <person name="Courtney L."/>
            <person name="Fronick C."/>
            <person name="Harrison M."/>
            <person name="Strong C."/>
            <person name="Farmer C."/>
            <person name="Delahaunty K."/>
            <person name="Markovic C."/>
            <person name="Hall O."/>
            <person name="Minx P."/>
            <person name="Tomlinson C."/>
            <person name="Mitreva M."/>
            <person name="Hou S."/>
            <person name="Chen J."/>
            <person name="Wollam A."/>
            <person name="Pepin K.H."/>
            <person name="Johnson M."/>
            <person name="Bhonagiri V."/>
            <person name="Zhang X."/>
            <person name="Suruliraj S."/>
            <person name="Warren W."/>
            <person name="Chinwalla A."/>
            <person name="Mardis E.R."/>
            <person name="Wilson R.K."/>
        </authorList>
    </citation>
    <scope>NUCLEOTIDE SEQUENCE [LARGE SCALE GENOMIC DNA]</scope>
    <source>
        <strain evidence="1 2">DSM 18206</strain>
    </source>
</reference>
<dbReference type="Proteomes" id="UP000004407">
    <property type="component" value="Unassembled WGS sequence"/>
</dbReference>